<gene>
    <name evidence="2" type="ORF">D7I47_07020</name>
</gene>
<dbReference type="Proteomes" id="UP000278886">
    <property type="component" value="Chromosome"/>
</dbReference>
<evidence type="ECO:0000313" key="3">
    <source>
        <dbReference type="Proteomes" id="UP000278886"/>
    </source>
</evidence>
<dbReference type="PANTHER" id="PTHR43649:SF30">
    <property type="entry name" value="ABC TRANSPORTER SUBSTRATE-BINDING PROTEIN"/>
    <property type="match status" value="1"/>
</dbReference>
<keyword evidence="1" id="KW-0732">Signal</keyword>
<dbReference type="OrthoDB" id="9780991at2"/>
<keyword evidence="3" id="KW-1185">Reference proteome</keyword>
<evidence type="ECO:0000313" key="2">
    <source>
        <dbReference type="EMBL" id="AYF98029.1"/>
    </source>
</evidence>
<feature type="chain" id="PRO_5038333882" evidence="1">
    <location>
        <begin position="24"/>
        <end position="411"/>
    </location>
</feature>
<dbReference type="Gene3D" id="3.40.190.10">
    <property type="entry name" value="Periplasmic binding protein-like II"/>
    <property type="match status" value="2"/>
</dbReference>
<feature type="signal peptide" evidence="1">
    <location>
        <begin position="1"/>
        <end position="23"/>
    </location>
</feature>
<dbReference type="InterPro" id="IPR050490">
    <property type="entry name" value="Bact_solute-bd_prot1"/>
</dbReference>
<dbReference type="RefSeq" id="WP_120762377.1">
    <property type="nucleotide sequence ID" value="NZ_CP032630.1"/>
</dbReference>
<dbReference type="PANTHER" id="PTHR43649">
    <property type="entry name" value="ARABINOSE-BINDING PROTEIN-RELATED"/>
    <property type="match status" value="1"/>
</dbReference>
<sequence>MDKNRKARLVGATVLSGVFVAAALTGCSTPSGDDTSSGSTEYTLWDPYPDRDASSDWAKAIDACAADIGITIKRNAGNTGDTVKDLTTAAAGKLPDIAMVDNPKVSTLADAGLLTTTDDNGLDVSDIQENILTAGEIDGKTYGVPVGANTLGLYYNPDVLEAAGVDIASVVDGASLTAALEKVVASGHKGITFSAVGTEEGTFQFLPWFWGAGADLTALDSSEAESALSLWTGWVSDGLAPQSVLQNTQGTSWDEFKTGEFGFAENGSWFKSQADEAGYGVIQIPGEDGKAAPAPTGGEFITIPIQKDTSRYATSVKIVKCLTEGNNGADSLGYIAPTAAGQQAQLAADPSLQFWVTAVGDAKPRTADNLGVSYGIISEQVYTAIQNALSGGSSPADALAAAQKAAAAKLG</sequence>
<reference evidence="3" key="1">
    <citation type="submission" date="2018-09" db="EMBL/GenBank/DDBJ databases">
        <title>Genome sequencing of strain 2DFWR-13.</title>
        <authorList>
            <person name="Heo J."/>
            <person name="Kim S.-J."/>
            <person name="Kwon S.-W."/>
        </authorList>
    </citation>
    <scope>NUCLEOTIDE SEQUENCE [LARGE SCALE GENOMIC DNA]</scope>
    <source>
        <strain evidence="3">2DFWR-13</strain>
    </source>
</reference>
<proteinExistence type="predicted"/>
<dbReference type="KEGG" id="lyd:D7I47_07020"/>
<dbReference type="Pfam" id="PF13416">
    <property type="entry name" value="SBP_bac_8"/>
    <property type="match status" value="1"/>
</dbReference>
<dbReference type="EMBL" id="CP032630">
    <property type="protein sequence ID" value="AYF98029.1"/>
    <property type="molecule type" value="Genomic_DNA"/>
</dbReference>
<name>A0A387BAR9_9MICO</name>
<dbReference type="SUPFAM" id="SSF53850">
    <property type="entry name" value="Periplasmic binding protein-like II"/>
    <property type="match status" value="1"/>
</dbReference>
<accession>A0A387BAR9</accession>
<organism evidence="2 3">
    <name type="scientific">Protaetiibacter intestinalis</name>
    <dbReference type="NCBI Taxonomy" id="2419774"/>
    <lineage>
        <taxon>Bacteria</taxon>
        <taxon>Bacillati</taxon>
        <taxon>Actinomycetota</taxon>
        <taxon>Actinomycetes</taxon>
        <taxon>Micrococcales</taxon>
        <taxon>Microbacteriaceae</taxon>
        <taxon>Protaetiibacter</taxon>
    </lineage>
</organism>
<dbReference type="AlphaFoldDB" id="A0A387BAR9"/>
<protein>
    <submittedName>
        <fullName evidence="2">Extracellular solute-binding protein</fullName>
    </submittedName>
</protein>
<dbReference type="PROSITE" id="PS51257">
    <property type="entry name" value="PROKAR_LIPOPROTEIN"/>
    <property type="match status" value="1"/>
</dbReference>
<dbReference type="InterPro" id="IPR006059">
    <property type="entry name" value="SBP"/>
</dbReference>
<evidence type="ECO:0000256" key="1">
    <source>
        <dbReference type="SAM" id="SignalP"/>
    </source>
</evidence>